<evidence type="ECO:0000313" key="2">
    <source>
        <dbReference type="EMBL" id="MDQ0368627.1"/>
    </source>
</evidence>
<dbReference type="InterPro" id="IPR025406">
    <property type="entry name" value="DUF4132"/>
</dbReference>
<comment type="caution">
    <text evidence="2">The sequence shown here is derived from an EMBL/GenBank/DDBJ whole genome shotgun (WGS) entry which is preliminary data.</text>
</comment>
<sequence>MLGLDVLAAIGTETALMHLHGISQTVRFRGLQEQARAKVRVVADRLALTPEQLADRLVPSLGLSADGTLLLDYGHRRFWAGFDEQLRPYVTDAAGKRLAALPKPGAQDDAQKAAAAYARYAALKKDVRTLARDQLRRLETAMAGRRRWIAAEFRAHLAGHPLVGHLVRRLVWGVYADGALVAAFRVAEDRSLADSDDREMVIADDALVGVAHPVELGGEWSEVFSDYEILQPFPQLGREVFTAAGAELPTWAENRALLALEKRGWRRGDPGPGGQQQSIGKAMTGDVSVELELSPGIPVNNRHDVWADSQELSAPRVTVGRRRNVPLAALHPVIASELLRDLATLTAAR</sequence>
<dbReference type="Pfam" id="PF13569">
    <property type="entry name" value="DUF4132"/>
    <property type="match status" value="1"/>
</dbReference>
<gene>
    <name evidence="2" type="ORF">J2S42_005296</name>
</gene>
<evidence type="ECO:0000313" key="3">
    <source>
        <dbReference type="Proteomes" id="UP001240236"/>
    </source>
</evidence>
<reference evidence="2 3" key="1">
    <citation type="submission" date="2023-07" db="EMBL/GenBank/DDBJ databases">
        <title>Sequencing the genomes of 1000 actinobacteria strains.</title>
        <authorList>
            <person name="Klenk H.-P."/>
        </authorList>
    </citation>
    <scope>NUCLEOTIDE SEQUENCE [LARGE SCALE GENOMIC DNA]</scope>
    <source>
        <strain evidence="2 3">DSM 44709</strain>
    </source>
</reference>
<dbReference type="Proteomes" id="UP001240236">
    <property type="component" value="Unassembled WGS sequence"/>
</dbReference>
<protein>
    <recommendedName>
        <fullName evidence="1">DUF4132 domain-containing protein</fullName>
    </recommendedName>
</protein>
<evidence type="ECO:0000259" key="1">
    <source>
        <dbReference type="Pfam" id="PF13569"/>
    </source>
</evidence>
<name>A0AAE4AZN1_9ACTN</name>
<organism evidence="2 3">
    <name type="scientific">Catenuloplanes indicus</name>
    <dbReference type="NCBI Taxonomy" id="137267"/>
    <lineage>
        <taxon>Bacteria</taxon>
        <taxon>Bacillati</taxon>
        <taxon>Actinomycetota</taxon>
        <taxon>Actinomycetes</taxon>
        <taxon>Micromonosporales</taxon>
        <taxon>Micromonosporaceae</taxon>
        <taxon>Catenuloplanes</taxon>
    </lineage>
</organism>
<dbReference type="AlphaFoldDB" id="A0AAE4AZN1"/>
<dbReference type="RefSeq" id="WP_307243291.1">
    <property type="nucleotide sequence ID" value="NZ_JAUSUZ010000001.1"/>
</dbReference>
<proteinExistence type="predicted"/>
<accession>A0AAE4AZN1</accession>
<keyword evidence="3" id="KW-1185">Reference proteome</keyword>
<dbReference type="EMBL" id="JAUSUZ010000001">
    <property type="protein sequence ID" value="MDQ0368627.1"/>
    <property type="molecule type" value="Genomic_DNA"/>
</dbReference>
<feature type="domain" description="DUF4132" evidence="1">
    <location>
        <begin position="95"/>
        <end position="251"/>
    </location>
</feature>